<protein>
    <submittedName>
        <fullName evidence="14">Oligopeptide/dipeptide ABC transporter, ATPase subunit</fullName>
    </submittedName>
</protein>
<dbReference type="Gene3D" id="1.10.3720.10">
    <property type="entry name" value="MetI-like"/>
    <property type="match status" value="1"/>
</dbReference>
<proteinExistence type="inferred from homology"/>
<accession>F9YBT8</accession>
<evidence type="ECO:0000256" key="3">
    <source>
        <dbReference type="ARBA" id="ARBA00005417"/>
    </source>
</evidence>
<feature type="transmembrane region" description="Helical" evidence="11">
    <location>
        <begin position="153"/>
        <end position="171"/>
    </location>
</feature>
<dbReference type="GO" id="GO:0055085">
    <property type="term" value="P:transmembrane transport"/>
    <property type="evidence" value="ECO:0007669"/>
    <property type="project" value="InterPro"/>
</dbReference>
<dbReference type="RefSeq" id="WP_013385805.1">
    <property type="nucleotide sequence ID" value="NC_017385.1"/>
</dbReference>
<geneLocation type="plasmid" evidence="15">
    <name>pKVU_200</name>
</geneLocation>
<comment type="subcellular location">
    <subcellularLocation>
        <location evidence="1">Cell inner membrane</location>
        <topology evidence="1">Peripheral membrane protein</topology>
    </subcellularLocation>
    <subcellularLocation>
        <location evidence="2 11">Cell membrane</location>
        <topology evidence="2 11">Multi-pass membrane protein</topology>
    </subcellularLocation>
</comment>
<dbReference type="GO" id="GO:0016887">
    <property type="term" value="F:ATP hydrolysis activity"/>
    <property type="evidence" value="ECO:0007669"/>
    <property type="project" value="InterPro"/>
</dbReference>
<dbReference type="InterPro" id="IPR035906">
    <property type="entry name" value="MetI-like_sf"/>
</dbReference>
<dbReference type="PROSITE" id="PS50893">
    <property type="entry name" value="ABC_TRANSPORTER_2"/>
    <property type="match status" value="1"/>
</dbReference>
<dbReference type="CDD" id="cd03257">
    <property type="entry name" value="ABC_NikE_OppD_transporters"/>
    <property type="match status" value="1"/>
</dbReference>
<dbReference type="SUPFAM" id="SSF52540">
    <property type="entry name" value="P-loop containing nucleoside triphosphate hydrolases"/>
    <property type="match status" value="1"/>
</dbReference>
<evidence type="ECO:0000256" key="5">
    <source>
        <dbReference type="ARBA" id="ARBA00022475"/>
    </source>
</evidence>
<dbReference type="OrthoDB" id="7957282at2"/>
<dbReference type="InterPro" id="IPR000515">
    <property type="entry name" value="MetI-like"/>
</dbReference>
<sequence length="580" mass="62225">MTITTTNTTERPIIKRKSYLRDVLTRPTAIIGLSWIVIVAVAAVFATQLSPYSPIENNLRATFQLPTLAHPLGTDQLGRDILSRLMHGAAEALIGSLVAVTVAVMIGLPLGLLAGYYGRWVNLITSRLADLLLTIPTIIVLLAVLAVFGNNMYFAMIALGTMLSAGFMRLATSTTQGVARELYVDAARVFGVRDLRILIRHVLPNMIGPIVVQTSMMLGIALLLQSGLSFLGLGARPPFPSWGQMVAEASLQVYTQPWMMVPAGLAIALTTLALNFIGDAARDALPQAQRGNLLASSASAPRPAQDQTPKADDIALSVRDLHVGFPDGKGGTHPLVRGVSFDVKRGTTLGLVGESGSGKTITALSILGLLPTPLCITQGSIILDQANLAGADEAGYKGIRGRRIALVSQEPMNALDPCFKVKTHLRGPLMRFRGLSRRAADAEALELLKTVGMRDPKKVYESYPHQLSGGMAQRVSIAWALAGQPDILIADEPTTALDVTVEAGILDLLRELQSTFDMSIVLVTHDLGVVADICTEVVVMRDGQIMEHAPVDQIFTAPQHPYTQSLLQHARALERDLGQD</sequence>
<dbReference type="KEGG" id="kvl:KVU_PB0162"/>
<evidence type="ECO:0000256" key="2">
    <source>
        <dbReference type="ARBA" id="ARBA00004651"/>
    </source>
</evidence>
<evidence type="ECO:0000313" key="14">
    <source>
        <dbReference type="EMBL" id="AEM42840.1"/>
    </source>
</evidence>
<dbReference type="AlphaFoldDB" id="F9YBT8"/>
<evidence type="ECO:0000256" key="11">
    <source>
        <dbReference type="RuleBase" id="RU363032"/>
    </source>
</evidence>
<name>F9YBT8_KETVW</name>
<reference evidence="14 15" key="1">
    <citation type="journal article" date="2011" name="J. Bacteriol.">
        <title>Complete genome sequence of the industrial strain Ketogulonicigenium vulgare WSH-001.</title>
        <authorList>
            <person name="Liu L."/>
            <person name="Li Y."/>
            <person name="Zhang J."/>
            <person name="Zhou Z."/>
            <person name="Liu J."/>
            <person name="Li X."/>
            <person name="Zhou J."/>
            <person name="Du G."/>
            <person name="Wang L."/>
            <person name="Chen J."/>
        </authorList>
    </citation>
    <scope>NUCLEOTIDE SEQUENCE [LARGE SCALE GENOMIC DNA]</scope>
    <source>
        <strain evidence="14 15">WSH-001</strain>
        <plasmid evidence="15">pKVU_200</plasmid>
    </source>
</reference>
<keyword evidence="6 11" id="KW-0812">Transmembrane</keyword>
<evidence type="ECO:0000256" key="7">
    <source>
        <dbReference type="ARBA" id="ARBA00022741"/>
    </source>
</evidence>
<dbReference type="PROSITE" id="PS50928">
    <property type="entry name" value="ABC_TM1"/>
    <property type="match status" value="1"/>
</dbReference>
<dbReference type="Proteomes" id="UP000000692">
    <property type="component" value="Plasmid 2"/>
</dbReference>
<dbReference type="Pfam" id="PF12911">
    <property type="entry name" value="OppC_N"/>
    <property type="match status" value="1"/>
</dbReference>
<dbReference type="InterPro" id="IPR025966">
    <property type="entry name" value="OppC_N"/>
</dbReference>
<evidence type="ECO:0000259" key="13">
    <source>
        <dbReference type="PROSITE" id="PS50928"/>
    </source>
</evidence>
<feature type="domain" description="ABC transporter" evidence="12">
    <location>
        <begin position="318"/>
        <end position="567"/>
    </location>
</feature>
<keyword evidence="10 11" id="KW-0472">Membrane</keyword>
<dbReference type="Gene3D" id="3.40.50.300">
    <property type="entry name" value="P-loop containing nucleotide triphosphate hydrolases"/>
    <property type="match status" value="1"/>
</dbReference>
<comment type="similarity">
    <text evidence="3">Belongs to the ABC transporter superfamily.</text>
</comment>
<keyword evidence="5" id="KW-1003">Cell membrane</keyword>
<evidence type="ECO:0000259" key="12">
    <source>
        <dbReference type="PROSITE" id="PS50893"/>
    </source>
</evidence>
<evidence type="ECO:0000256" key="1">
    <source>
        <dbReference type="ARBA" id="ARBA00004417"/>
    </source>
</evidence>
<dbReference type="HOGENOM" id="CLU_000604_70_3_5"/>
<evidence type="ECO:0000313" key="15">
    <source>
        <dbReference type="Proteomes" id="UP000000692"/>
    </source>
</evidence>
<keyword evidence="14" id="KW-0614">Plasmid</keyword>
<dbReference type="InterPro" id="IPR003593">
    <property type="entry name" value="AAA+_ATPase"/>
</dbReference>
<feature type="domain" description="ABC transmembrane type-1" evidence="13">
    <location>
        <begin position="89"/>
        <end position="278"/>
    </location>
</feature>
<keyword evidence="15" id="KW-1185">Reference proteome</keyword>
<comment type="similarity">
    <text evidence="11">Belongs to the binding-protein-dependent transport system permease family.</text>
</comment>
<dbReference type="EMBL" id="CP002020">
    <property type="protein sequence ID" value="AEM42840.1"/>
    <property type="molecule type" value="Genomic_DNA"/>
</dbReference>
<evidence type="ECO:0000256" key="4">
    <source>
        <dbReference type="ARBA" id="ARBA00022448"/>
    </source>
</evidence>
<evidence type="ECO:0000256" key="8">
    <source>
        <dbReference type="ARBA" id="ARBA00022840"/>
    </source>
</evidence>
<keyword evidence="9 11" id="KW-1133">Transmembrane helix</keyword>
<dbReference type="CDD" id="cd06261">
    <property type="entry name" value="TM_PBP2"/>
    <property type="match status" value="1"/>
</dbReference>
<keyword evidence="4 11" id="KW-0813">Transport</keyword>
<dbReference type="Pfam" id="PF00528">
    <property type="entry name" value="BPD_transp_1"/>
    <property type="match status" value="1"/>
</dbReference>
<gene>
    <name evidence="14" type="ordered locus">KVU_PB0162</name>
</gene>
<feature type="transmembrane region" description="Helical" evidence="11">
    <location>
        <begin position="23"/>
        <end position="46"/>
    </location>
</feature>
<evidence type="ECO:0000256" key="9">
    <source>
        <dbReference type="ARBA" id="ARBA00022989"/>
    </source>
</evidence>
<dbReference type="SUPFAM" id="SSF161098">
    <property type="entry name" value="MetI-like"/>
    <property type="match status" value="1"/>
</dbReference>
<dbReference type="PANTHER" id="PTHR43297:SF2">
    <property type="entry name" value="DIPEPTIDE TRANSPORT ATP-BINDING PROTEIN DPPD"/>
    <property type="match status" value="1"/>
</dbReference>
<dbReference type="InterPro" id="IPR027417">
    <property type="entry name" value="P-loop_NTPase"/>
</dbReference>
<dbReference type="Pfam" id="PF00005">
    <property type="entry name" value="ABC_tran"/>
    <property type="match status" value="1"/>
</dbReference>
<feature type="transmembrane region" description="Helical" evidence="11">
    <location>
        <begin position="128"/>
        <end position="147"/>
    </location>
</feature>
<dbReference type="InterPro" id="IPR003439">
    <property type="entry name" value="ABC_transporter-like_ATP-bd"/>
</dbReference>
<evidence type="ECO:0000256" key="6">
    <source>
        <dbReference type="ARBA" id="ARBA00022692"/>
    </source>
</evidence>
<dbReference type="InterPro" id="IPR050388">
    <property type="entry name" value="ABC_Ni/Peptide_Import"/>
</dbReference>
<evidence type="ECO:0000256" key="10">
    <source>
        <dbReference type="ARBA" id="ARBA00023136"/>
    </source>
</evidence>
<dbReference type="GO" id="GO:0005886">
    <property type="term" value="C:plasma membrane"/>
    <property type="evidence" value="ECO:0007669"/>
    <property type="project" value="UniProtKB-SubCell"/>
</dbReference>
<keyword evidence="7" id="KW-0547">Nucleotide-binding</keyword>
<dbReference type="PANTHER" id="PTHR43297">
    <property type="entry name" value="OLIGOPEPTIDE TRANSPORT ATP-BINDING PROTEIN APPD"/>
    <property type="match status" value="1"/>
</dbReference>
<organism evidence="14 15">
    <name type="scientific">Ketogulonicigenium vulgare (strain WSH-001)</name>
    <dbReference type="NCBI Taxonomy" id="759362"/>
    <lineage>
        <taxon>Bacteria</taxon>
        <taxon>Pseudomonadati</taxon>
        <taxon>Pseudomonadota</taxon>
        <taxon>Alphaproteobacteria</taxon>
        <taxon>Rhodobacterales</taxon>
        <taxon>Roseobacteraceae</taxon>
        <taxon>Ketogulonicigenium</taxon>
    </lineage>
</organism>
<keyword evidence="8" id="KW-0067">ATP-binding</keyword>
<dbReference type="SMART" id="SM00382">
    <property type="entry name" value="AAA"/>
    <property type="match status" value="1"/>
</dbReference>
<feature type="transmembrane region" description="Helical" evidence="11">
    <location>
        <begin position="92"/>
        <end position="116"/>
    </location>
</feature>
<feature type="transmembrane region" description="Helical" evidence="11">
    <location>
        <begin position="210"/>
        <end position="235"/>
    </location>
</feature>
<dbReference type="GO" id="GO:0005524">
    <property type="term" value="F:ATP binding"/>
    <property type="evidence" value="ECO:0007669"/>
    <property type="project" value="UniProtKB-KW"/>
</dbReference>